<evidence type="ECO:0000313" key="13">
    <source>
        <dbReference type="Proteomes" id="UP001207930"/>
    </source>
</evidence>
<dbReference type="RefSeq" id="WP_264499523.1">
    <property type="nucleotide sequence ID" value="NZ_JAPDDS010000001.1"/>
</dbReference>
<keyword evidence="3" id="KW-0597">Phosphoprotein</keyword>
<dbReference type="Proteomes" id="UP001207930">
    <property type="component" value="Unassembled WGS sequence"/>
</dbReference>
<evidence type="ECO:0000256" key="6">
    <source>
        <dbReference type="ARBA" id="ARBA00022777"/>
    </source>
</evidence>
<dbReference type="InterPro" id="IPR003661">
    <property type="entry name" value="HisK_dim/P_dom"/>
</dbReference>
<dbReference type="InterPro" id="IPR036097">
    <property type="entry name" value="HisK_dim/P_sf"/>
</dbReference>
<dbReference type="EMBL" id="JAPDDS010000001">
    <property type="protein sequence ID" value="MCW1883564.1"/>
    <property type="molecule type" value="Genomic_DNA"/>
</dbReference>
<dbReference type="CDD" id="cd00075">
    <property type="entry name" value="HATPase"/>
    <property type="match status" value="1"/>
</dbReference>
<keyword evidence="5" id="KW-0547">Nucleotide-binding</keyword>
<keyword evidence="9" id="KW-0175">Coiled coil</keyword>
<dbReference type="PANTHER" id="PTHR42878">
    <property type="entry name" value="TWO-COMPONENT HISTIDINE KINASE"/>
    <property type="match status" value="1"/>
</dbReference>
<keyword evidence="8" id="KW-0902">Two-component regulatory system</keyword>
<dbReference type="PANTHER" id="PTHR42878:SF7">
    <property type="entry name" value="SENSOR HISTIDINE KINASE GLRK"/>
    <property type="match status" value="1"/>
</dbReference>
<reference evidence="12 13" key="1">
    <citation type="submission" date="2022-10" db="EMBL/GenBank/DDBJ databases">
        <title>Luteolibacter flavescens strain MCCC 1K03193, whole genome shotgun sequencing project.</title>
        <authorList>
            <person name="Zhao G."/>
            <person name="Shen L."/>
        </authorList>
    </citation>
    <scope>NUCLEOTIDE SEQUENCE [LARGE SCALE GENOMIC DNA]</scope>
    <source>
        <strain evidence="12 13">MCCC 1K03193</strain>
    </source>
</reference>
<evidence type="ECO:0000256" key="3">
    <source>
        <dbReference type="ARBA" id="ARBA00022553"/>
    </source>
</evidence>
<proteinExistence type="predicted"/>
<protein>
    <recommendedName>
        <fullName evidence="2">histidine kinase</fullName>
        <ecNumber evidence="2">2.7.13.3</ecNumber>
    </recommendedName>
</protein>
<keyword evidence="10" id="KW-0812">Transmembrane</keyword>
<evidence type="ECO:0000256" key="8">
    <source>
        <dbReference type="ARBA" id="ARBA00023012"/>
    </source>
</evidence>
<dbReference type="SMART" id="SM00387">
    <property type="entry name" value="HATPase_c"/>
    <property type="match status" value="1"/>
</dbReference>
<comment type="caution">
    <text evidence="12">The sequence shown here is derived from an EMBL/GenBank/DDBJ whole genome shotgun (WGS) entry which is preliminary data.</text>
</comment>
<keyword evidence="10" id="KW-0472">Membrane</keyword>
<dbReference type="CDD" id="cd00082">
    <property type="entry name" value="HisKA"/>
    <property type="match status" value="1"/>
</dbReference>
<feature type="transmembrane region" description="Helical" evidence="10">
    <location>
        <begin position="69"/>
        <end position="91"/>
    </location>
</feature>
<dbReference type="Gene3D" id="3.30.565.10">
    <property type="entry name" value="Histidine kinase-like ATPase, C-terminal domain"/>
    <property type="match status" value="1"/>
</dbReference>
<dbReference type="Gene3D" id="1.10.287.130">
    <property type="match status" value="1"/>
</dbReference>
<dbReference type="SUPFAM" id="SSF47384">
    <property type="entry name" value="Homodimeric domain of signal transducing histidine kinase"/>
    <property type="match status" value="1"/>
</dbReference>
<evidence type="ECO:0000313" key="12">
    <source>
        <dbReference type="EMBL" id="MCW1883564.1"/>
    </source>
</evidence>
<sequence>MDLALASLGQLFDTSDFPARWNCGHWSPVHGWFHIIADLAIAAAYSVIPVALAGYWLLKRGELVFPRLFWLFAAFIFSCGSTHVIEAIIFYHPIYRFSALMKVVTAVASWSTVIALLRIAPQAIQLPGLQRANANLEEQLQKTRLAESALERSNRDLEAFTGMVTHDLRNPLNSALFTTELARESAERSGNPVLAGQLGQAVQSLRQMEALIRELHADALLRNKTGEMKAVILDDVVKSAKLNLAPLVADRQARIEVGALPEVRGSYTMLVQLFINLMENAIKYAGIGVPFISIAGELKPDGRIAVRISDRGVGVPAEALEAIFESGARGENALHLPGNGLGLAYARRIMEAHGGTITAETVSEGAAFVLEFPAIPEVVETGALPA</sequence>
<comment type="catalytic activity">
    <reaction evidence="1">
        <text>ATP + protein L-histidine = ADP + protein N-phospho-L-histidine.</text>
        <dbReference type="EC" id="2.7.13.3"/>
    </reaction>
</comment>
<name>A0ABT3FK18_9BACT</name>
<dbReference type="PRINTS" id="PR00344">
    <property type="entry name" value="BCTRLSENSOR"/>
</dbReference>
<dbReference type="Pfam" id="PF25487">
    <property type="entry name" value="ETR1_N"/>
    <property type="match status" value="1"/>
</dbReference>
<feature type="coiled-coil region" evidence="9">
    <location>
        <begin position="126"/>
        <end position="153"/>
    </location>
</feature>
<keyword evidence="4" id="KW-0808">Transferase</keyword>
<evidence type="ECO:0000256" key="10">
    <source>
        <dbReference type="SAM" id="Phobius"/>
    </source>
</evidence>
<evidence type="ECO:0000256" key="2">
    <source>
        <dbReference type="ARBA" id="ARBA00012438"/>
    </source>
</evidence>
<dbReference type="InterPro" id="IPR050351">
    <property type="entry name" value="BphY/WalK/GraS-like"/>
</dbReference>
<dbReference type="PROSITE" id="PS50109">
    <property type="entry name" value="HIS_KIN"/>
    <property type="match status" value="1"/>
</dbReference>
<gene>
    <name evidence="12" type="ORF">OKA04_02420</name>
</gene>
<evidence type="ECO:0000256" key="4">
    <source>
        <dbReference type="ARBA" id="ARBA00022679"/>
    </source>
</evidence>
<dbReference type="EC" id="2.7.13.3" evidence="2"/>
<dbReference type="InterPro" id="IPR058544">
    <property type="entry name" value="ETR1_N"/>
</dbReference>
<evidence type="ECO:0000256" key="5">
    <source>
        <dbReference type="ARBA" id="ARBA00022741"/>
    </source>
</evidence>
<keyword evidence="10" id="KW-1133">Transmembrane helix</keyword>
<dbReference type="GO" id="GO:0016301">
    <property type="term" value="F:kinase activity"/>
    <property type="evidence" value="ECO:0007669"/>
    <property type="project" value="UniProtKB-KW"/>
</dbReference>
<feature type="transmembrane region" description="Helical" evidence="10">
    <location>
        <begin position="32"/>
        <end position="57"/>
    </location>
</feature>
<keyword evidence="6 12" id="KW-0418">Kinase</keyword>
<dbReference type="SMART" id="SM00388">
    <property type="entry name" value="HisKA"/>
    <property type="match status" value="1"/>
</dbReference>
<dbReference type="InterPro" id="IPR003594">
    <property type="entry name" value="HATPase_dom"/>
</dbReference>
<evidence type="ECO:0000256" key="9">
    <source>
        <dbReference type="SAM" id="Coils"/>
    </source>
</evidence>
<feature type="domain" description="Histidine kinase" evidence="11">
    <location>
        <begin position="163"/>
        <end position="376"/>
    </location>
</feature>
<organism evidence="12 13">
    <name type="scientific">Luteolibacter flavescens</name>
    <dbReference type="NCBI Taxonomy" id="1859460"/>
    <lineage>
        <taxon>Bacteria</taxon>
        <taxon>Pseudomonadati</taxon>
        <taxon>Verrucomicrobiota</taxon>
        <taxon>Verrucomicrobiia</taxon>
        <taxon>Verrucomicrobiales</taxon>
        <taxon>Verrucomicrobiaceae</taxon>
        <taxon>Luteolibacter</taxon>
    </lineage>
</organism>
<dbReference type="SUPFAM" id="SSF55874">
    <property type="entry name" value="ATPase domain of HSP90 chaperone/DNA topoisomerase II/histidine kinase"/>
    <property type="match status" value="1"/>
</dbReference>
<keyword evidence="7" id="KW-0067">ATP-binding</keyword>
<dbReference type="InterPro" id="IPR036890">
    <property type="entry name" value="HATPase_C_sf"/>
</dbReference>
<dbReference type="InterPro" id="IPR004358">
    <property type="entry name" value="Sig_transdc_His_kin-like_C"/>
</dbReference>
<evidence type="ECO:0000259" key="11">
    <source>
        <dbReference type="PROSITE" id="PS50109"/>
    </source>
</evidence>
<dbReference type="Pfam" id="PF02518">
    <property type="entry name" value="HATPase_c"/>
    <property type="match status" value="1"/>
</dbReference>
<accession>A0ABT3FK18</accession>
<dbReference type="InterPro" id="IPR005467">
    <property type="entry name" value="His_kinase_dom"/>
</dbReference>
<dbReference type="Pfam" id="PF00512">
    <property type="entry name" value="HisKA"/>
    <property type="match status" value="1"/>
</dbReference>
<evidence type="ECO:0000256" key="1">
    <source>
        <dbReference type="ARBA" id="ARBA00000085"/>
    </source>
</evidence>
<keyword evidence="13" id="KW-1185">Reference proteome</keyword>
<evidence type="ECO:0000256" key="7">
    <source>
        <dbReference type="ARBA" id="ARBA00022840"/>
    </source>
</evidence>